<evidence type="ECO:0000313" key="3">
    <source>
        <dbReference type="Proteomes" id="UP000027647"/>
    </source>
</evidence>
<dbReference type="Proteomes" id="UP000027647">
    <property type="component" value="Unassembled WGS sequence"/>
</dbReference>
<dbReference type="InterPro" id="IPR006626">
    <property type="entry name" value="PbH1"/>
</dbReference>
<feature type="signal peptide" evidence="1">
    <location>
        <begin position="1"/>
        <end position="21"/>
    </location>
</feature>
<feature type="chain" id="PRO_5001698894" description="Poly(Beta-D-mannuronate) lyase" evidence="1">
    <location>
        <begin position="22"/>
        <end position="756"/>
    </location>
</feature>
<dbReference type="InterPro" id="IPR039513">
    <property type="entry name" value="PL-6"/>
</dbReference>
<dbReference type="Gene3D" id="2.160.20.10">
    <property type="entry name" value="Single-stranded right-handed beta-helix, Pectin lyase-like"/>
    <property type="match status" value="2"/>
</dbReference>
<name>A0A074M356_ERYLO</name>
<dbReference type="OrthoDB" id="6475864at2"/>
<dbReference type="Pfam" id="PF14592">
    <property type="entry name" value="Chondroitinas_B"/>
    <property type="match status" value="1"/>
</dbReference>
<dbReference type="InterPro" id="IPR011050">
    <property type="entry name" value="Pectin_lyase_fold/virulence"/>
</dbReference>
<dbReference type="EMBL" id="JMIW01000006">
    <property type="protein sequence ID" value="KEO88971.1"/>
    <property type="molecule type" value="Genomic_DNA"/>
</dbReference>
<sequence length="756" mass="81083">MLARLSLVTAVLWLAHSPAAAERILVHNQDQFSDAAKAVEAGDEIVLANGEWRDFDLVITGQGTAADPIIVTSQDAGKVVLTGQSSLRIGGEYIHVSGLVFRDGYSPRGEVISFRRNKQDLARHSRVSEVVIDGFSKPDRYESDYWVGIYGQNNRFDHNSLIGKTNKGVTLAVRLDSESSRENDHRIEFNYFGPRPVLGSNGGETLRIGTSHYSMFNSNTVVANNIFDRTSGEVEIISSKSGGNVFRGNVFLRSRGTLTLRHGDNNVVEGNVFLGGGADHTGGIRVINRGQTVRGNYMEGLRGEAFSSALAIMNGVPNSPVNRYVEVEGAVIEGNTIVDSRRLAFNVGADEERSAAPSNTTFANNLMAGLEGDSFLEVYGDISKIAFSNNVVGAGGVAGQLSSFEQRAFAMERAENGLLYPVDPALAQIGVSHDLAPVTLDQVGAPYYPKPKDGPVFDFSGKVIAVEPGNDTLVDAILSAESGDVLQLSPGEYTVERTIPVEVALTIQAAPSEADERPVITFGRPSLFELREGGNLKLENVVIDGALAPDSVGNSVIRTTTFPIKSNFSVEMHGVEVRGLVVNKSFNVLTLGKSTLAERVVIRNSAFADITGTIVSAKAETEDYGQYNVEYLDMSENAFARIGGPIADIYRGGRDESTFGPDVTIANNAILDVGLAPTNSSGASVNLHGVQIAAIKQNAVRSSAPLRVVHTVGTPKTQFLNNAFADTPEMVLDELVFEGEHRSDRTGNIFEDAPAQ</sequence>
<evidence type="ECO:0000313" key="2">
    <source>
        <dbReference type="EMBL" id="KEO88971.1"/>
    </source>
</evidence>
<accession>A0A074M356</accession>
<evidence type="ECO:0000256" key="1">
    <source>
        <dbReference type="SAM" id="SignalP"/>
    </source>
</evidence>
<dbReference type="SUPFAM" id="SSF51126">
    <property type="entry name" value="Pectin lyase-like"/>
    <property type="match status" value="2"/>
</dbReference>
<dbReference type="SMART" id="SM00710">
    <property type="entry name" value="PbH1"/>
    <property type="match status" value="6"/>
</dbReference>
<protein>
    <recommendedName>
        <fullName evidence="4">Poly(Beta-D-mannuronate) lyase</fullName>
    </recommendedName>
</protein>
<proteinExistence type="predicted"/>
<dbReference type="eggNOG" id="COG3420">
    <property type="taxonomic scope" value="Bacteria"/>
</dbReference>
<dbReference type="AlphaFoldDB" id="A0A074M356"/>
<gene>
    <name evidence="2" type="ORF">EH31_13050</name>
</gene>
<keyword evidence="1" id="KW-0732">Signal</keyword>
<dbReference type="InterPro" id="IPR012334">
    <property type="entry name" value="Pectin_lyas_fold"/>
</dbReference>
<dbReference type="STRING" id="1044.EH31_13050"/>
<keyword evidence="3" id="KW-1185">Reference proteome</keyword>
<reference evidence="2 3" key="1">
    <citation type="submission" date="2014-04" db="EMBL/GenBank/DDBJ databases">
        <title>A comprehensive comparison of genomes of Erythrobacter spp. strains.</title>
        <authorList>
            <person name="Zheng Q."/>
        </authorList>
    </citation>
    <scope>NUCLEOTIDE SEQUENCE [LARGE SCALE GENOMIC DNA]</scope>
    <source>
        <strain evidence="2 3">DSM 6997</strain>
    </source>
</reference>
<evidence type="ECO:0008006" key="4">
    <source>
        <dbReference type="Google" id="ProtNLM"/>
    </source>
</evidence>
<comment type="caution">
    <text evidence="2">The sequence shown here is derived from an EMBL/GenBank/DDBJ whole genome shotgun (WGS) entry which is preliminary data.</text>
</comment>
<dbReference type="CDD" id="cd14251">
    <property type="entry name" value="PL-6"/>
    <property type="match status" value="1"/>
</dbReference>
<organism evidence="2 3">
    <name type="scientific">Erythrobacter longus</name>
    <dbReference type="NCBI Taxonomy" id="1044"/>
    <lineage>
        <taxon>Bacteria</taxon>
        <taxon>Pseudomonadati</taxon>
        <taxon>Pseudomonadota</taxon>
        <taxon>Alphaproteobacteria</taxon>
        <taxon>Sphingomonadales</taxon>
        <taxon>Erythrobacteraceae</taxon>
        <taxon>Erythrobacter/Porphyrobacter group</taxon>
        <taxon>Erythrobacter</taxon>
    </lineage>
</organism>